<dbReference type="InterPro" id="IPR028994">
    <property type="entry name" value="Integrin_alpha_N"/>
</dbReference>
<evidence type="ECO:0000313" key="3">
    <source>
        <dbReference type="Proteomes" id="UP001157733"/>
    </source>
</evidence>
<dbReference type="PROSITE" id="PS51257">
    <property type="entry name" value="PROKAR_LIPOPROTEIN"/>
    <property type="match status" value="1"/>
</dbReference>
<proteinExistence type="predicted"/>
<dbReference type="PANTHER" id="PTHR46580">
    <property type="entry name" value="SENSOR KINASE-RELATED"/>
    <property type="match status" value="1"/>
</dbReference>
<accession>A0ABM9HEC2</accession>
<keyword evidence="3" id="KW-1185">Reference proteome</keyword>
<reference evidence="2 3" key="1">
    <citation type="submission" date="2022-09" db="EMBL/GenBank/DDBJ databases">
        <authorList>
            <person name="Kop L."/>
        </authorList>
    </citation>
    <scope>NUCLEOTIDE SEQUENCE [LARGE SCALE GENOMIC DNA]</scope>
    <source>
        <strain evidence="2 3">347</strain>
    </source>
</reference>
<keyword evidence="1" id="KW-0732">Signal</keyword>
<dbReference type="Pfam" id="PF13517">
    <property type="entry name" value="FG-GAP_3"/>
    <property type="match status" value="2"/>
</dbReference>
<dbReference type="Gene3D" id="2.30.30.100">
    <property type="match status" value="1"/>
</dbReference>
<dbReference type="RefSeq" id="WP_282011453.1">
    <property type="nucleotide sequence ID" value="NZ_OX336137.1"/>
</dbReference>
<sequence length="382" mass="40798">MGFTNTRGSAMWLGVFAGLLGWLGGCNFSMPEPPPDVFSRYNTLKVGWGPVFLAHGDFNRDGNADLVVANSKDHSLSFLFGKGDGTFQPAQDLKVPVEPSFIVVTDLNHDENPDLIFNSEGNQTFQVLLGKGQGTFQPMWSVPTGPVPLALIVGDFNADGHKDVAVTLTFSKVEIHFGNGDGGFKRGETYETGSRSISGVAGDFNDDGHEDLLLAVQSSNSSSIRFFSGNSGGTLRLTGRFAEDLRCLTLLKEDMNGDGLYDLVATSAKGDNLYYIPMGTNGKFGRPVSFSGGGGPISLAVGDFDGDHHKDVVVANSRSSSFSLITRHPNGAFRFPVRDYVTGSTPLAIVSTDFNNDGLSDVAVASNTEGTVDIFLGRRVMK</sequence>
<protein>
    <submittedName>
        <fullName evidence="2">VCBS repeat-containing protein</fullName>
    </submittedName>
</protein>
<name>A0ABM9HEC2_9BACT</name>
<dbReference type="SUPFAM" id="SSF69318">
    <property type="entry name" value="Integrin alpha N-terminal domain"/>
    <property type="match status" value="1"/>
</dbReference>
<dbReference type="Gene3D" id="2.130.10.130">
    <property type="entry name" value="Integrin alpha, N-terminal"/>
    <property type="match status" value="2"/>
</dbReference>
<dbReference type="Proteomes" id="UP001157733">
    <property type="component" value="Chromosome"/>
</dbReference>
<evidence type="ECO:0000313" key="2">
    <source>
        <dbReference type="EMBL" id="CAI2718560.1"/>
    </source>
</evidence>
<organism evidence="2 3">
    <name type="scientific">Nitrospina watsonii</name>
    <dbReference type="NCBI Taxonomy" id="1323948"/>
    <lineage>
        <taxon>Bacteria</taxon>
        <taxon>Pseudomonadati</taxon>
        <taxon>Nitrospinota/Tectimicrobiota group</taxon>
        <taxon>Nitrospinota</taxon>
        <taxon>Nitrospinia</taxon>
        <taxon>Nitrospinales</taxon>
        <taxon>Nitrospinaceae</taxon>
        <taxon>Nitrospina</taxon>
    </lineage>
</organism>
<dbReference type="EMBL" id="OX336137">
    <property type="protein sequence ID" value="CAI2718560.1"/>
    <property type="molecule type" value="Genomic_DNA"/>
</dbReference>
<gene>
    <name evidence="2" type="ORF">NSPWAT_1701</name>
</gene>
<dbReference type="PANTHER" id="PTHR46580:SF4">
    <property type="entry name" value="ATP_GTP-BINDING PROTEIN"/>
    <property type="match status" value="1"/>
</dbReference>
<evidence type="ECO:0000256" key="1">
    <source>
        <dbReference type="ARBA" id="ARBA00022729"/>
    </source>
</evidence>
<dbReference type="InterPro" id="IPR013517">
    <property type="entry name" value="FG-GAP"/>
</dbReference>